<accession>A0ACC1CD40</accession>
<organism evidence="1 2">
    <name type="scientific">Pistacia atlantica</name>
    <dbReference type="NCBI Taxonomy" id="434234"/>
    <lineage>
        <taxon>Eukaryota</taxon>
        <taxon>Viridiplantae</taxon>
        <taxon>Streptophyta</taxon>
        <taxon>Embryophyta</taxon>
        <taxon>Tracheophyta</taxon>
        <taxon>Spermatophyta</taxon>
        <taxon>Magnoliopsida</taxon>
        <taxon>eudicotyledons</taxon>
        <taxon>Gunneridae</taxon>
        <taxon>Pentapetalae</taxon>
        <taxon>rosids</taxon>
        <taxon>malvids</taxon>
        <taxon>Sapindales</taxon>
        <taxon>Anacardiaceae</taxon>
        <taxon>Pistacia</taxon>
    </lineage>
</organism>
<proteinExistence type="predicted"/>
<reference evidence="2" key="1">
    <citation type="journal article" date="2023" name="G3 (Bethesda)">
        <title>Genome assembly and association tests identify interacting loci associated with vigor, precocity, and sex in interspecific pistachio rootstocks.</title>
        <authorList>
            <person name="Palmer W."/>
            <person name="Jacygrad E."/>
            <person name="Sagayaradj S."/>
            <person name="Cavanaugh K."/>
            <person name="Han R."/>
            <person name="Bertier L."/>
            <person name="Beede B."/>
            <person name="Kafkas S."/>
            <person name="Golino D."/>
            <person name="Preece J."/>
            <person name="Michelmore R."/>
        </authorList>
    </citation>
    <scope>NUCLEOTIDE SEQUENCE [LARGE SCALE GENOMIC DNA]</scope>
</reference>
<evidence type="ECO:0000313" key="2">
    <source>
        <dbReference type="Proteomes" id="UP001164250"/>
    </source>
</evidence>
<dbReference type="EMBL" id="CM047897">
    <property type="protein sequence ID" value="KAJ0113569.1"/>
    <property type="molecule type" value="Genomic_DNA"/>
</dbReference>
<dbReference type="Proteomes" id="UP001164250">
    <property type="component" value="Chromosome 1"/>
</dbReference>
<keyword evidence="2" id="KW-1185">Reference proteome</keyword>
<comment type="caution">
    <text evidence="1">The sequence shown here is derived from an EMBL/GenBank/DDBJ whole genome shotgun (WGS) entry which is preliminary data.</text>
</comment>
<sequence>MAKSAAQADSRRMYSWWWDSHISPKNSKWLQENLTDMDAKVKQMIKVIEEDADSFARRAEMYYKKRPELMKLVEEFYRAYRALAERYDHATGALRQAHRTMAEAFPNQIPFAMGDDGDPRTPEMGPARALVDPDELQNDSLGLSSSHLHALKRNGAFTDQFDSVTTRKGLKQFNDLFGSGEGRARKGLNFHDSEEKERAQNNGSHDLKARVPSESDRMGKAESEILALKNALAKLEAEKEAGLLQYQQSLERLSNLELEVSRAREDSKGLSEVASKAEAEVQTLKEALARLQAEKETNFLQYQQCLDKISNLEKNISRAETDAGELNERLSKAETESQSLNQDLARVEAEKEAAIVKHEEFLKTISDLENKLQCAVEDARRINDVADQAASEIESLKQALARLTEEKEALALQYQQCLETISDLERKLANAEEEAQRLGSELDDEVAKLKGAEEKCLLLERSNQTLHSELESVVQKVGSQSQELTEKQKELGRLWACIQEERLRFMEAETAFQTLQHLHSQSQEELRSLAAELQNRAQILKDMESHNQCLREEVEKVKEENKGLNELNLSSAVSIKNLQDEILSLRETIGKLEAEVELRVDQRNALQQEIYCLKEELNELNKKHLAMMEQVESVSLNPENFGLSVKELQDENLKLKEVCESDRSEKVALLQKLEIMEKLLEKNTLLENSLSDLNAELEGVREKVKALEEVCQSLLGEKSTLVAEKDLLISQLQITTENLEKLSEKNTFLENSLFDANAELEGLRVKSKSLEDLCLLLDNEKCGLLNERESLVSQLDISQRGLEDLEKRYRELDERYLGLEKERESTLRKVEELQASLDAEEQERANVVCLYESQVAGMELQINFLQEEDQRRKKAFEEELDNTAVDAQIETFVLQKCVQDLEEKNFTLLFECQKLLEASKLSEKLIYTLEHENLEQQEEIKSLVNQIKAMRLGLYQVLANLEIDADHGFGAKFEQDQTLLNHIHAKLEQMQLSLSKALDENQLLVIEKAVLVALIGQLKLEAQNLANERNTLDEEFRIQCEQILLLQREAQKLMETNEEMKLKVVDRDNKEKVLKTEMEDLCRLLLDLQGAHRSLQEQNCKVLDEKEALMKKVSDLGEEKRVLEEENCAIFAETVSQSALSLVFKDIISEKSVERMELNENLEQLCCINNELQEKARQLEGKLEDVQMENSHLKESLEKSENEMISVRCVSDKLNLEIANAKDLLSQKEDELMEAEQMLNTIRDERTELHNIMEDLKYKYDEAKRIREEKEKQILKISEDYDHQIKETSCIQEANLYLETQLQKLREELEETKHREESLNHELEKARNEGQLWETQAATFFSELQISSVFESVLEEKTHDLTKACENLVDVRNSKDIEIDILKERVSTLEGENGGLKAQFAASIPVVISLGEYIRSLENRTLGHKADNEEAKDDDLVNHVKAKSCQQTSEDQIATVPDGIAELQDLQMRIKAIEKAIEELKCGRSSYQGSGRTSKHRKQQQEEQGDGLSNNLKQQKPTPEISEEGSEMMTKDIMLDQVSECSSYGRSRREPIESDDQMLELWETTDHSRSINLKVGKTEKVATASADHHQIKAMKQQKSKNPTIDSLVEKELGVDKLQISKRFSESQKEGGKKKILERLDSDAQKLTNLQITVKDLKGKVEISEKGIKGKGIEYDTVKEQLDEAEEAILKLFDANRKLITNAEDASKSFDGKSAIESDESGSVRRRRISEQARRGSEKLGRLQLEVQKIQFMLLKLDDEKESRGRTRITDRKTRVLLRDYIYGGGTRTSQKKKKAHFCACVQPPTKGD</sequence>
<name>A0ACC1CD40_9ROSI</name>
<protein>
    <submittedName>
        <fullName evidence="1">Uncharacterized protein</fullName>
    </submittedName>
</protein>
<gene>
    <name evidence="1" type="ORF">Patl1_03317</name>
</gene>
<evidence type="ECO:0000313" key="1">
    <source>
        <dbReference type="EMBL" id="KAJ0113569.1"/>
    </source>
</evidence>